<feature type="non-terminal residue" evidence="2">
    <location>
        <position position="1"/>
    </location>
</feature>
<feature type="compositionally biased region" description="Basic and acidic residues" evidence="1">
    <location>
        <begin position="190"/>
        <end position="211"/>
    </location>
</feature>
<proteinExistence type="predicted"/>
<feature type="compositionally biased region" description="Polar residues" evidence="1">
    <location>
        <begin position="179"/>
        <end position="189"/>
    </location>
</feature>
<dbReference type="AlphaFoldDB" id="A0A147BFX3"/>
<organism evidence="2">
    <name type="scientific">Ixodes ricinus</name>
    <name type="common">Common tick</name>
    <name type="synonym">Acarus ricinus</name>
    <dbReference type="NCBI Taxonomy" id="34613"/>
    <lineage>
        <taxon>Eukaryota</taxon>
        <taxon>Metazoa</taxon>
        <taxon>Ecdysozoa</taxon>
        <taxon>Arthropoda</taxon>
        <taxon>Chelicerata</taxon>
        <taxon>Arachnida</taxon>
        <taxon>Acari</taxon>
        <taxon>Parasitiformes</taxon>
        <taxon>Ixodida</taxon>
        <taxon>Ixodoidea</taxon>
        <taxon>Ixodidae</taxon>
        <taxon>Ixodinae</taxon>
        <taxon>Ixodes</taxon>
    </lineage>
</organism>
<protein>
    <submittedName>
        <fullName evidence="2">Uncharacterized protein</fullName>
    </submittedName>
</protein>
<dbReference type="EMBL" id="GEGO01005743">
    <property type="protein sequence ID" value="JAR89661.1"/>
    <property type="molecule type" value="Transcribed_RNA"/>
</dbReference>
<evidence type="ECO:0000313" key="2">
    <source>
        <dbReference type="EMBL" id="JAR89661.1"/>
    </source>
</evidence>
<name>A0A147BFX3_IXORI</name>
<sequence length="445" mass="49743">IQVLDTDLGEYLDWDIDMTLSAGSKIRASLLAPRQPTPPPAPAADAPEVPAPPLGDVLIIQEGLSPTLDPRKYMFPATPKDLVHNLSKVKTRKDLRPDLRFRIVEWLCFDLFRYTLYPGKLYEKAAQQLVLRHKVLADAIGSGYGSWHFALKYKCKYERAKFENDGEVASNKQKFGKKPSSQDAANGSESAKRVCRQPEKLEAPSEDEHSIQGHIRSMQKEMCKALPNMEKVQDGMSRTFSARRQWIAMEHPSVQEILSRYPALEGAEEIFREVERLGGDPPVETIVAVAEKQIDTLLNVAAKKADKSTFEMLEKAEACDTEGQKLMTTLAFLLLLPRTVRERPDAFLKDTAPTFSKYPCVVWDGALDSPGPCMVQVEDQLLKVDHPVHAIVVAFCLHWVVDICYQPAARGFYTLVEHLLGLTATKPAGMVLTTLSAMKDALKKK</sequence>
<dbReference type="InterPro" id="IPR042812">
    <property type="entry name" value="SAMD3"/>
</dbReference>
<accession>A0A147BFX3</accession>
<evidence type="ECO:0000256" key="1">
    <source>
        <dbReference type="SAM" id="MobiDB-lite"/>
    </source>
</evidence>
<dbReference type="PANTHER" id="PTHR47302:SF1">
    <property type="entry name" value="STERILE ALPHA MOTIF DOMAIN-CONTAINING PROTEIN 3"/>
    <property type="match status" value="1"/>
</dbReference>
<dbReference type="PANTHER" id="PTHR47302">
    <property type="entry name" value="STERILE ALPHA MOTIF DOMAIN-CONTAINING PROTEIN 3"/>
    <property type="match status" value="1"/>
</dbReference>
<reference evidence="2" key="1">
    <citation type="journal article" date="2018" name="PLoS Negl. Trop. Dis.">
        <title>Sialome diversity of ticks revealed by RNAseq of single tick salivary glands.</title>
        <authorList>
            <person name="Perner J."/>
            <person name="Kropackova S."/>
            <person name="Kopacek P."/>
            <person name="Ribeiro J.M."/>
        </authorList>
    </citation>
    <scope>NUCLEOTIDE SEQUENCE</scope>
    <source>
        <strain evidence="2">Siblings of single egg batch collected in Ceske Budejovice</strain>
        <tissue evidence="2">Salivary glands</tissue>
    </source>
</reference>
<feature type="region of interest" description="Disordered" evidence="1">
    <location>
        <begin position="168"/>
        <end position="214"/>
    </location>
</feature>